<evidence type="ECO:0000256" key="1">
    <source>
        <dbReference type="SAM" id="Phobius"/>
    </source>
</evidence>
<feature type="transmembrane region" description="Helical" evidence="1">
    <location>
        <begin position="71"/>
        <end position="86"/>
    </location>
</feature>
<comment type="caution">
    <text evidence="2">The sequence shown here is derived from an EMBL/GenBank/DDBJ whole genome shotgun (WGS) entry which is preliminary data.</text>
</comment>
<accession>A0ABQ4Q2T3</accession>
<dbReference type="Proteomes" id="UP000887222">
    <property type="component" value="Unassembled WGS sequence"/>
</dbReference>
<feature type="transmembrane region" description="Helical" evidence="1">
    <location>
        <begin position="115"/>
        <end position="139"/>
    </location>
</feature>
<evidence type="ECO:0000313" key="3">
    <source>
        <dbReference type="Proteomes" id="UP000887222"/>
    </source>
</evidence>
<keyword evidence="1" id="KW-1133">Transmembrane helix</keyword>
<keyword evidence="1" id="KW-0472">Membrane</keyword>
<feature type="transmembrane region" description="Helical" evidence="1">
    <location>
        <begin position="7"/>
        <end position="27"/>
    </location>
</feature>
<feature type="transmembrane region" description="Helical" evidence="1">
    <location>
        <begin position="47"/>
        <end position="64"/>
    </location>
</feature>
<gene>
    <name evidence="2" type="ORF">NCCP691_13550</name>
</gene>
<feature type="transmembrane region" description="Helical" evidence="1">
    <location>
        <begin position="148"/>
        <end position="165"/>
    </location>
</feature>
<sequence length="238" mass="26651">MNRLGLTIYDAGFGLAIAGYVALLNMYSQLPEPEFMALFSEKGPFEQLSIVSWLFAAIIIIARIRPLGTRAWAFVLLFILFAAREADWNRIFTADSILKIKYYTHSVAPIGEKMIAGPIAIVATGLIIYAGFVILRFLFWQGGWRSRAGFWLLLAAVLVVAGKVLDRAPLVLARDYGIEIFSFRYTRAFEEGLEMIHPLIFAWSIWISQEEKPYLSCNSPALAEKQVSSLSLSSGMNL</sequence>
<evidence type="ECO:0000313" key="2">
    <source>
        <dbReference type="EMBL" id="GIZ51341.1"/>
    </source>
</evidence>
<keyword evidence="1" id="KW-0812">Transmembrane</keyword>
<organism evidence="2 3">
    <name type="scientific">Noviherbaspirillum aridicola</name>
    <dbReference type="NCBI Taxonomy" id="2849687"/>
    <lineage>
        <taxon>Bacteria</taxon>
        <taxon>Pseudomonadati</taxon>
        <taxon>Pseudomonadota</taxon>
        <taxon>Betaproteobacteria</taxon>
        <taxon>Burkholderiales</taxon>
        <taxon>Oxalobacteraceae</taxon>
        <taxon>Noviherbaspirillum</taxon>
    </lineage>
</organism>
<dbReference type="RefSeq" id="WP_220807510.1">
    <property type="nucleotide sequence ID" value="NZ_BPMK01000005.1"/>
</dbReference>
<proteinExistence type="predicted"/>
<name>A0ABQ4Q2T3_9BURK</name>
<protein>
    <submittedName>
        <fullName evidence="2">Uncharacterized protein</fullName>
    </submittedName>
</protein>
<keyword evidence="3" id="KW-1185">Reference proteome</keyword>
<reference evidence="2 3" key="1">
    <citation type="journal article" date="2022" name="Int. J. Syst. Evol. Microbiol.">
        <title>Noviherbaspirillum aridicola sp. nov., isolated from an arid soil in Pakistan.</title>
        <authorList>
            <person name="Khan I.U."/>
            <person name="Saqib M."/>
            <person name="Amin A."/>
            <person name="Hussain F."/>
            <person name="Li L."/>
            <person name="Liu Y.H."/>
            <person name="Fang B.Z."/>
            <person name="Ahmed I."/>
            <person name="Li W.J."/>
        </authorList>
    </citation>
    <scope>NUCLEOTIDE SEQUENCE [LARGE SCALE GENOMIC DNA]</scope>
    <source>
        <strain evidence="2 3">NCCP-691</strain>
    </source>
</reference>
<dbReference type="EMBL" id="BPMK01000005">
    <property type="protein sequence ID" value="GIZ51341.1"/>
    <property type="molecule type" value="Genomic_DNA"/>
</dbReference>